<name>A0A481YRC0_9VIRU</name>
<dbReference type="EMBL" id="MK500301">
    <property type="protein sequence ID" value="QBK85006.1"/>
    <property type="molecule type" value="Genomic_DNA"/>
</dbReference>
<reference evidence="2" key="1">
    <citation type="journal article" date="2019" name="MBio">
        <title>Virus Genomes from Deep Sea Sediments Expand the Ocean Megavirome and Support Independent Origins of Viral Gigantism.</title>
        <authorList>
            <person name="Backstrom D."/>
            <person name="Yutin N."/>
            <person name="Jorgensen S.L."/>
            <person name="Dharamshi J."/>
            <person name="Homa F."/>
            <person name="Zaremba-Niedwiedzka K."/>
            <person name="Spang A."/>
            <person name="Wolf Y.I."/>
            <person name="Koonin E.V."/>
            <person name="Ettema T.J."/>
        </authorList>
    </citation>
    <scope>NUCLEOTIDE SEQUENCE</scope>
</reference>
<feature type="transmembrane region" description="Helical" evidence="1">
    <location>
        <begin position="101"/>
        <end position="120"/>
    </location>
</feature>
<evidence type="ECO:0000313" key="2">
    <source>
        <dbReference type="EMBL" id="QBK85006.1"/>
    </source>
</evidence>
<feature type="transmembrane region" description="Helical" evidence="1">
    <location>
        <begin position="126"/>
        <end position="142"/>
    </location>
</feature>
<feature type="transmembrane region" description="Helical" evidence="1">
    <location>
        <begin position="17"/>
        <end position="42"/>
    </location>
</feature>
<feature type="transmembrane region" description="Helical" evidence="1">
    <location>
        <begin position="62"/>
        <end position="81"/>
    </location>
</feature>
<organism evidence="2">
    <name type="scientific">Pithovirus LCDPAC02</name>
    <dbReference type="NCBI Taxonomy" id="2506601"/>
    <lineage>
        <taxon>Viruses</taxon>
        <taxon>Pithoviruses</taxon>
    </lineage>
</organism>
<proteinExistence type="predicted"/>
<protein>
    <submittedName>
        <fullName evidence="2">Uncharacterized protein</fullName>
    </submittedName>
</protein>
<sequence length="174" mass="21530">MNIKEIIYYYRFNIKEIFIFIITIFGIINTFIKTYILIFDIINNEKFKIFWWKKLCMSNSNNIWLLVHHLLSTITLIFLYFENTKIKTKLKTYIFKYEEWLEFIEFICYIYLFTNLFNLFMFNNSISLIINFSLSTILILIITEHYNKFKFLKFVIFTSPVWLEFLYLIFSFIL</sequence>
<gene>
    <name evidence="2" type="ORF">LCDPAC02_02050</name>
</gene>
<keyword evidence="1" id="KW-0812">Transmembrane</keyword>
<feature type="transmembrane region" description="Helical" evidence="1">
    <location>
        <begin position="154"/>
        <end position="173"/>
    </location>
</feature>
<keyword evidence="1" id="KW-0472">Membrane</keyword>
<evidence type="ECO:0000256" key="1">
    <source>
        <dbReference type="SAM" id="Phobius"/>
    </source>
</evidence>
<keyword evidence="1" id="KW-1133">Transmembrane helix</keyword>
<accession>A0A481YRC0</accession>